<dbReference type="Proteomes" id="UP000241394">
    <property type="component" value="Chromosome LG8"/>
</dbReference>
<dbReference type="PANTHER" id="PTHR23024">
    <property type="entry name" value="ARYLACETAMIDE DEACETYLASE"/>
    <property type="match status" value="1"/>
</dbReference>
<comment type="similarity">
    <text evidence="1">Belongs to the 'GDXG' lipolytic enzyme family.</text>
</comment>
<reference evidence="3 4" key="1">
    <citation type="submission" date="2017-07" db="EMBL/GenBank/DDBJ databases">
        <title>An improved, manually edited Actinidia chinensis var. chinensis (kiwifruit) genome highlights the challenges associated with draft genomes and gene prediction in plants.</title>
        <authorList>
            <person name="Pilkington S."/>
            <person name="Crowhurst R."/>
            <person name="Hilario E."/>
            <person name="Nardozza S."/>
            <person name="Fraser L."/>
            <person name="Peng Y."/>
            <person name="Gunaseelan K."/>
            <person name="Simpson R."/>
            <person name="Tahir J."/>
            <person name="Deroles S."/>
            <person name="Templeton K."/>
            <person name="Luo Z."/>
            <person name="Davy M."/>
            <person name="Cheng C."/>
            <person name="Mcneilage M."/>
            <person name="Scaglione D."/>
            <person name="Liu Y."/>
            <person name="Zhang Q."/>
            <person name="Datson P."/>
            <person name="De Silva N."/>
            <person name="Gardiner S."/>
            <person name="Bassett H."/>
            <person name="Chagne D."/>
            <person name="Mccallum J."/>
            <person name="Dzierzon H."/>
            <person name="Deng C."/>
            <person name="Wang Y.-Y."/>
            <person name="Barron N."/>
            <person name="Manako K."/>
            <person name="Bowen J."/>
            <person name="Foster T."/>
            <person name="Erridge Z."/>
            <person name="Tiffin H."/>
            <person name="Waite C."/>
            <person name="Davies K."/>
            <person name="Grierson E."/>
            <person name="Laing W."/>
            <person name="Kirk R."/>
            <person name="Chen X."/>
            <person name="Wood M."/>
            <person name="Montefiori M."/>
            <person name="Brummell D."/>
            <person name="Schwinn K."/>
            <person name="Catanach A."/>
            <person name="Fullerton C."/>
            <person name="Li D."/>
            <person name="Meiyalaghan S."/>
            <person name="Nieuwenhuizen N."/>
            <person name="Read N."/>
            <person name="Prakash R."/>
            <person name="Hunter D."/>
            <person name="Zhang H."/>
            <person name="Mckenzie M."/>
            <person name="Knabel M."/>
            <person name="Harris A."/>
            <person name="Allan A."/>
            <person name="Chen A."/>
            <person name="Janssen B."/>
            <person name="Plunkett B."/>
            <person name="Dwamena C."/>
            <person name="Voogd C."/>
            <person name="Leif D."/>
            <person name="Lafferty D."/>
            <person name="Souleyre E."/>
            <person name="Varkonyi-Gasic E."/>
            <person name="Gambi F."/>
            <person name="Hanley J."/>
            <person name="Yao J.-L."/>
            <person name="Cheung J."/>
            <person name="David K."/>
            <person name="Warren B."/>
            <person name="Marsh K."/>
            <person name="Snowden K."/>
            <person name="Lin-Wang K."/>
            <person name="Brian L."/>
            <person name="Martinez-Sanchez M."/>
            <person name="Wang M."/>
            <person name="Ileperuma N."/>
            <person name="Macnee N."/>
            <person name="Campin R."/>
            <person name="Mcatee P."/>
            <person name="Drummond R."/>
            <person name="Espley R."/>
            <person name="Ireland H."/>
            <person name="Wu R."/>
            <person name="Atkinson R."/>
            <person name="Karunairetnam S."/>
            <person name="Bulley S."/>
            <person name="Chunkath S."/>
            <person name="Hanley Z."/>
            <person name="Storey R."/>
            <person name="Thrimawithana A."/>
            <person name="Thomson S."/>
            <person name="David C."/>
            <person name="Testolin R."/>
        </authorList>
    </citation>
    <scope>NUCLEOTIDE SEQUENCE [LARGE SCALE GENOMIC DNA]</scope>
    <source>
        <strain evidence="4">cv. Red5</strain>
        <tissue evidence="3">Young leaf</tissue>
    </source>
</reference>
<dbReference type="Pfam" id="PF07859">
    <property type="entry name" value="Abhydrolase_3"/>
    <property type="match status" value="1"/>
</dbReference>
<dbReference type="FunCoup" id="A0A2R6R9G4">
    <property type="interactions" value="255"/>
</dbReference>
<sequence>QIAQIALSKDFPLVSSAPFLRLFRPLHPPPDAKLPLILHFHGGGFVLFSAASLPIHHFCDSMANQIPALILSVEYRLAPEHRLPAAYDDAVAALIWLRDQALKVNGCDSWLSELADFDACFLMGGSSGGNIAYNAGLRALDLDLSRVKIRGLILNQPYFGGVERTGSEMRFVDDKIFPLVANDLLWALAMPEGADRDHEFCNPTVGGAHDGKIGRLPSCLVRGFEGDPLVDRQREFVRLLEALGVRVVCKFGEGGFHGAEFHDNEKAQQCYDDFKEFVHATIANEGSVVGPKLAL</sequence>
<gene>
    <name evidence="3" type="ORF">CEY00_Acc09074</name>
</gene>
<feature type="domain" description="Alpha/beta hydrolase fold-3" evidence="2">
    <location>
        <begin position="37"/>
        <end position="259"/>
    </location>
</feature>
<dbReference type="InterPro" id="IPR050466">
    <property type="entry name" value="Carboxylest/Gibb_receptor"/>
</dbReference>
<dbReference type="STRING" id="1590841.A0A2R6R9G4"/>
<evidence type="ECO:0000313" key="3">
    <source>
        <dbReference type="EMBL" id="PSS24194.1"/>
    </source>
</evidence>
<dbReference type="InterPro" id="IPR013094">
    <property type="entry name" value="AB_hydrolase_3"/>
</dbReference>
<accession>A0A2R6R9G4</accession>
<dbReference type="SUPFAM" id="SSF53474">
    <property type="entry name" value="alpha/beta-Hydrolases"/>
    <property type="match status" value="1"/>
</dbReference>
<organism evidence="3 4">
    <name type="scientific">Actinidia chinensis var. chinensis</name>
    <name type="common">Chinese soft-hair kiwi</name>
    <dbReference type="NCBI Taxonomy" id="1590841"/>
    <lineage>
        <taxon>Eukaryota</taxon>
        <taxon>Viridiplantae</taxon>
        <taxon>Streptophyta</taxon>
        <taxon>Embryophyta</taxon>
        <taxon>Tracheophyta</taxon>
        <taxon>Spermatophyta</taxon>
        <taxon>Magnoliopsida</taxon>
        <taxon>eudicotyledons</taxon>
        <taxon>Gunneridae</taxon>
        <taxon>Pentapetalae</taxon>
        <taxon>asterids</taxon>
        <taxon>Ericales</taxon>
        <taxon>Actinidiaceae</taxon>
        <taxon>Actinidia</taxon>
    </lineage>
</organism>
<evidence type="ECO:0000313" key="4">
    <source>
        <dbReference type="Proteomes" id="UP000241394"/>
    </source>
</evidence>
<name>A0A2R6R9G4_ACTCC</name>
<proteinExistence type="inferred from homology"/>
<dbReference type="EMBL" id="NKQK01000008">
    <property type="protein sequence ID" value="PSS24194.1"/>
    <property type="molecule type" value="Genomic_DNA"/>
</dbReference>
<dbReference type="OrthoDB" id="408631at2759"/>
<feature type="non-terminal residue" evidence="3">
    <location>
        <position position="1"/>
    </location>
</feature>
<protein>
    <submittedName>
        <fullName evidence="3">Carboxylesterase</fullName>
    </submittedName>
</protein>
<dbReference type="InParanoid" id="A0A2R6R9G4"/>
<evidence type="ECO:0000259" key="2">
    <source>
        <dbReference type="Pfam" id="PF07859"/>
    </source>
</evidence>
<evidence type="ECO:0000256" key="1">
    <source>
        <dbReference type="ARBA" id="ARBA00010515"/>
    </source>
</evidence>
<dbReference type="OMA" id="FFHESCN"/>
<keyword evidence="4" id="KW-1185">Reference proteome</keyword>
<dbReference type="Gramene" id="PSS24194">
    <property type="protein sequence ID" value="PSS24194"/>
    <property type="gene ID" value="CEY00_Acc09074"/>
</dbReference>
<dbReference type="GO" id="GO:0016787">
    <property type="term" value="F:hydrolase activity"/>
    <property type="evidence" value="ECO:0007669"/>
    <property type="project" value="InterPro"/>
</dbReference>
<dbReference type="InterPro" id="IPR029058">
    <property type="entry name" value="AB_hydrolase_fold"/>
</dbReference>
<reference evidence="4" key="2">
    <citation type="journal article" date="2018" name="BMC Genomics">
        <title>A manually annotated Actinidia chinensis var. chinensis (kiwifruit) genome highlights the challenges associated with draft genomes and gene prediction in plants.</title>
        <authorList>
            <person name="Pilkington S.M."/>
            <person name="Crowhurst R."/>
            <person name="Hilario E."/>
            <person name="Nardozza S."/>
            <person name="Fraser L."/>
            <person name="Peng Y."/>
            <person name="Gunaseelan K."/>
            <person name="Simpson R."/>
            <person name="Tahir J."/>
            <person name="Deroles S.C."/>
            <person name="Templeton K."/>
            <person name="Luo Z."/>
            <person name="Davy M."/>
            <person name="Cheng C."/>
            <person name="McNeilage M."/>
            <person name="Scaglione D."/>
            <person name="Liu Y."/>
            <person name="Zhang Q."/>
            <person name="Datson P."/>
            <person name="De Silva N."/>
            <person name="Gardiner S.E."/>
            <person name="Bassett H."/>
            <person name="Chagne D."/>
            <person name="McCallum J."/>
            <person name="Dzierzon H."/>
            <person name="Deng C."/>
            <person name="Wang Y.Y."/>
            <person name="Barron L."/>
            <person name="Manako K."/>
            <person name="Bowen J."/>
            <person name="Foster T.M."/>
            <person name="Erridge Z.A."/>
            <person name="Tiffin H."/>
            <person name="Waite C.N."/>
            <person name="Davies K.M."/>
            <person name="Grierson E.P."/>
            <person name="Laing W.A."/>
            <person name="Kirk R."/>
            <person name="Chen X."/>
            <person name="Wood M."/>
            <person name="Montefiori M."/>
            <person name="Brummell D.A."/>
            <person name="Schwinn K.E."/>
            <person name="Catanach A."/>
            <person name="Fullerton C."/>
            <person name="Li D."/>
            <person name="Meiyalaghan S."/>
            <person name="Nieuwenhuizen N."/>
            <person name="Read N."/>
            <person name="Prakash R."/>
            <person name="Hunter D."/>
            <person name="Zhang H."/>
            <person name="McKenzie M."/>
            <person name="Knabel M."/>
            <person name="Harris A."/>
            <person name="Allan A.C."/>
            <person name="Gleave A."/>
            <person name="Chen A."/>
            <person name="Janssen B.J."/>
            <person name="Plunkett B."/>
            <person name="Ampomah-Dwamena C."/>
            <person name="Voogd C."/>
            <person name="Leif D."/>
            <person name="Lafferty D."/>
            <person name="Souleyre E.J.F."/>
            <person name="Varkonyi-Gasic E."/>
            <person name="Gambi F."/>
            <person name="Hanley J."/>
            <person name="Yao J.L."/>
            <person name="Cheung J."/>
            <person name="David K.M."/>
            <person name="Warren B."/>
            <person name="Marsh K."/>
            <person name="Snowden K.C."/>
            <person name="Lin-Wang K."/>
            <person name="Brian L."/>
            <person name="Martinez-Sanchez M."/>
            <person name="Wang M."/>
            <person name="Ileperuma N."/>
            <person name="Macnee N."/>
            <person name="Campin R."/>
            <person name="McAtee P."/>
            <person name="Drummond R.S.M."/>
            <person name="Espley R.V."/>
            <person name="Ireland H.S."/>
            <person name="Wu R."/>
            <person name="Atkinson R.G."/>
            <person name="Karunairetnam S."/>
            <person name="Bulley S."/>
            <person name="Chunkath S."/>
            <person name="Hanley Z."/>
            <person name="Storey R."/>
            <person name="Thrimawithana A.H."/>
            <person name="Thomson S."/>
            <person name="David C."/>
            <person name="Testolin R."/>
            <person name="Huang H."/>
            <person name="Hellens R.P."/>
            <person name="Schaffer R.J."/>
        </authorList>
    </citation>
    <scope>NUCLEOTIDE SEQUENCE [LARGE SCALE GENOMIC DNA]</scope>
    <source>
        <strain evidence="4">cv. Red5</strain>
    </source>
</reference>
<comment type="caution">
    <text evidence="3">The sequence shown here is derived from an EMBL/GenBank/DDBJ whole genome shotgun (WGS) entry which is preliminary data.</text>
</comment>
<dbReference type="PANTHER" id="PTHR23024:SF113">
    <property type="entry name" value="CARBOXYLESTERASE 8-RELATED"/>
    <property type="match status" value="1"/>
</dbReference>
<dbReference type="Gene3D" id="3.40.50.1820">
    <property type="entry name" value="alpha/beta hydrolase"/>
    <property type="match status" value="1"/>
</dbReference>
<dbReference type="AlphaFoldDB" id="A0A2R6R9G4"/>